<sequence>MRTIIAIVLASFVAYAATQTASWWPRQTTPNYATFCKQTGYTCKNCKEVVLCIQYGDRFSEYPIESCGGNSTCSNGICTIGPNPNCDPVEEVNNATFRCRTTGMYPDPFDAQLFHYCVKADYPNEKDEVLDHYEERCDCDHVYNPRTTFCDRPISRDNRNTSISKCKYQGESGYLKENPSLYYICQYHYESLYPFQYKCDNGKRYNPYLYLCEYIN</sequence>
<reference evidence="2" key="1">
    <citation type="journal article" date="2016" name="Sci. Rep.">
        <title>Molecular characterization of firefly nuptial gifts: a multi-omics approach sheds light on postcopulatory sexual selection.</title>
        <authorList>
            <person name="Al-Wathiqui N."/>
            <person name="Fallon T.R."/>
            <person name="South A."/>
            <person name="Weng J.K."/>
            <person name="Lewis S.M."/>
        </authorList>
    </citation>
    <scope>NUCLEOTIDE SEQUENCE</scope>
</reference>
<organism evidence="2">
    <name type="scientific">Photinus pyralis</name>
    <name type="common">Common eastern firefly</name>
    <name type="synonym">Lampyris pyralis</name>
    <dbReference type="NCBI Taxonomy" id="7054"/>
    <lineage>
        <taxon>Eukaryota</taxon>
        <taxon>Metazoa</taxon>
        <taxon>Ecdysozoa</taxon>
        <taxon>Arthropoda</taxon>
        <taxon>Hexapoda</taxon>
        <taxon>Insecta</taxon>
        <taxon>Pterygota</taxon>
        <taxon>Neoptera</taxon>
        <taxon>Endopterygota</taxon>
        <taxon>Coleoptera</taxon>
        <taxon>Polyphaga</taxon>
        <taxon>Elateriformia</taxon>
        <taxon>Elateroidea</taxon>
        <taxon>Lampyridae</taxon>
        <taxon>Lampyrinae</taxon>
        <taxon>Photinus</taxon>
    </lineage>
</organism>
<dbReference type="InterPro" id="IPR036508">
    <property type="entry name" value="Chitin-bd_dom_sf"/>
</dbReference>
<evidence type="ECO:0000256" key="1">
    <source>
        <dbReference type="SAM" id="SignalP"/>
    </source>
</evidence>
<keyword evidence="1" id="KW-0732">Signal</keyword>
<name>A0A1Y1LBN5_PHOPY</name>
<proteinExistence type="predicted"/>
<accession>A0A1Y1LBN5</accession>
<dbReference type="GO" id="GO:0008061">
    <property type="term" value="F:chitin binding"/>
    <property type="evidence" value="ECO:0007669"/>
    <property type="project" value="InterPro"/>
</dbReference>
<protein>
    <recommendedName>
        <fullName evidence="3">Chitin-binding type-2 domain-containing protein</fullName>
    </recommendedName>
</protein>
<feature type="signal peptide" evidence="1">
    <location>
        <begin position="1"/>
        <end position="18"/>
    </location>
</feature>
<feature type="chain" id="PRO_5013254175" description="Chitin-binding type-2 domain-containing protein" evidence="1">
    <location>
        <begin position="19"/>
        <end position="216"/>
    </location>
</feature>
<dbReference type="SUPFAM" id="SSF57625">
    <property type="entry name" value="Invertebrate chitin-binding proteins"/>
    <property type="match status" value="1"/>
</dbReference>
<evidence type="ECO:0008006" key="3">
    <source>
        <dbReference type="Google" id="ProtNLM"/>
    </source>
</evidence>
<evidence type="ECO:0000313" key="2">
    <source>
        <dbReference type="EMBL" id="JAV69345.1"/>
    </source>
</evidence>
<dbReference type="EMBL" id="GEZM01063055">
    <property type="protein sequence ID" value="JAV69345.1"/>
    <property type="molecule type" value="Transcribed_RNA"/>
</dbReference>
<dbReference type="AlphaFoldDB" id="A0A1Y1LBN5"/>